<dbReference type="AlphaFoldDB" id="A0A5N6VL90"/>
<evidence type="ECO:0000256" key="3">
    <source>
        <dbReference type="ARBA" id="ARBA00022643"/>
    </source>
</evidence>
<evidence type="ECO:0000256" key="5">
    <source>
        <dbReference type="SAM" id="MobiDB-lite"/>
    </source>
</evidence>
<keyword evidence="2" id="KW-0285">Flavoprotein</keyword>
<evidence type="ECO:0000313" key="8">
    <source>
        <dbReference type="Proteomes" id="UP000325433"/>
    </source>
</evidence>
<feature type="compositionally biased region" description="Polar residues" evidence="5">
    <location>
        <begin position="9"/>
        <end position="19"/>
    </location>
</feature>
<dbReference type="Pfam" id="PF01613">
    <property type="entry name" value="Flavin_Reduct"/>
    <property type="match status" value="1"/>
</dbReference>
<evidence type="ECO:0000256" key="1">
    <source>
        <dbReference type="ARBA" id="ARBA00001917"/>
    </source>
</evidence>
<keyword evidence="3" id="KW-0288">FMN</keyword>
<evidence type="ECO:0000256" key="4">
    <source>
        <dbReference type="ARBA" id="ARBA00038054"/>
    </source>
</evidence>
<keyword evidence="8" id="KW-1185">Reference proteome</keyword>
<gene>
    <name evidence="7" type="ORF">BDV41DRAFT_567570</name>
</gene>
<protein>
    <recommendedName>
        <fullName evidence="6">Flavin reductase like domain-containing protein</fullName>
    </recommendedName>
</protein>
<accession>A0A5N6VL90</accession>
<comment type="cofactor">
    <cofactor evidence="1">
        <name>FMN</name>
        <dbReference type="ChEBI" id="CHEBI:58210"/>
    </cofactor>
</comment>
<comment type="similarity">
    <text evidence="4">Belongs to the flavoredoxin family.</text>
</comment>
<dbReference type="InterPro" id="IPR012349">
    <property type="entry name" value="Split_barrel_FMN-bd"/>
</dbReference>
<evidence type="ECO:0000256" key="2">
    <source>
        <dbReference type="ARBA" id="ARBA00022630"/>
    </source>
</evidence>
<sequence>MIHKRTIPNHVTTKNNQHHTNFDHAKPIETTKFPYPTWDYGQEVPNNGASQSQEHHEVDPYAPDRPSVNNYRLLVSAIAPRPVGFLSTIKAKGQENLSPFSYFQVIDHDPPMFIETGECVINTVSENMIEAVNATSIDARYGVLQWDISGLHEAPSTTVKPFRVKESVFSIEGKVIGIKEFADHQHPGVSIAATVLIKATRFWVKEGAADLRPVGQLGGGVSYGRVVSTFERPRMRWSNEVLKSELLARLKEKGETS</sequence>
<dbReference type="Gene3D" id="2.30.110.10">
    <property type="entry name" value="Electron Transport, Fmn-binding Protein, Chain A"/>
    <property type="match status" value="1"/>
</dbReference>
<dbReference type="SUPFAM" id="SSF50475">
    <property type="entry name" value="FMN-binding split barrel"/>
    <property type="match status" value="1"/>
</dbReference>
<proteinExistence type="inferred from homology"/>
<name>A0A5N6VL90_9EURO</name>
<dbReference type="InterPro" id="IPR002563">
    <property type="entry name" value="Flavin_Rdtase-like_dom"/>
</dbReference>
<feature type="region of interest" description="Disordered" evidence="5">
    <location>
        <begin position="1"/>
        <end position="64"/>
    </location>
</feature>
<dbReference type="Proteomes" id="UP000325433">
    <property type="component" value="Unassembled WGS sequence"/>
</dbReference>
<dbReference type="PANTHER" id="PTHR33798">
    <property type="entry name" value="FLAVOPROTEIN OXYGENASE"/>
    <property type="match status" value="1"/>
</dbReference>
<dbReference type="EMBL" id="ML738371">
    <property type="protein sequence ID" value="KAE8309181.1"/>
    <property type="molecule type" value="Genomic_DNA"/>
</dbReference>
<evidence type="ECO:0000313" key="7">
    <source>
        <dbReference type="EMBL" id="KAE8309181.1"/>
    </source>
</evidence>
<feature type="compositionally biased region" description="Basic and acidic residues" evidence="5">
    <location>
        <begin position="20"/>
        <end position="29"/>
    </location>
</feature>
<reference evidence="8" key="1">
    <citation type="submission" date="2019-04" db="EMBL/GenBank/DDBJ databases">
        <title>Friends and foes A comparative genomics studyof 23 Aspergillus species from section Flavi.</title>
        <authorList>
            <consortium name="DOE Joint Genome Institute"/>
            <person name="Kjaerbolling I."/>
            <person name="Vesth T."/>
            <person name="Frisvad J.C."/>
            <person name="Nybo J.L."/>
            <person name="Theobald S."/>
            <person name="Kildgaard S."/>
            <person name="Isbrandt T."/>
            <person name="Kuo A."/>
            <person name="Sato A."/>
            <person name="Lyhne E.K."/>
            <person name="Kogle M.E."/>
            <person name="Wiebenga A."/>
            <person name="Kun R.S."/>
            <person name="Lubbers R.J."/>
            <person name="Makela M.R."/>
            <person name="Barry K."/>
            <person name="Chovatia M."/>
            <person name="Clum A."/>
            <person name="Daum C."/>
            <person name="Haridas S."/>
            <person name="He G."/>
            <person name="LaButti K."/>
            <person name="Lipzen A."/>
            <person name="Mondo S."/>
            <person name="Riley R."/>
            <person name="Salamov A."/>
            <person name="Simmons B.A."/>
            <person name="Magnuson J.K."/>
            <person name="Henrissat B."/>
            <person name="Mortensen U.H."/>
            <person name="Larsen T.O."/>
            <person name="Devries R.P."/>
            <person name="Grigoriev I.V."/>
            <person name="Machida M."/>
            <person name="Baker S.E."/>
            <person name="Andersen M.R."/>
        </authorList>
    </citation>
    <scope>NUCLEOTIDE SEQUENCE [LARGE SCALE GENOMIC DNA]</scope>
    <source>
        <strain evidence="8">CBS 130015</strain>
    </source>
</reference>
<evidence type="ECO:0000259" key="6">
    <source>
        <dbReference type="Pfam" id="PF01613"/>
    </source>
</evidence>
<organism evidence="7 8">
    <name type="scientific">Aspergillus transmontanensis</name>
    <dbReference type="NCBI Taxonomy" id="1034304"/>
    <lineage>
        <taxon>Eukaryota</taxon>
        <taxon>Fungi</taxon>
        <taxon>Dikarya</taxon>
        <taxon>Ascomycota</taxon>
        <taxon>Pezizomycotina</taxon>
        <taxon>Eurotiomycetes</taxon>
        <taxon>Eurotiomycetidae</taxon>
        <taxon>Eurotiales</taxon>
        <taxon>Aspergillaceae</taxon>
        <taxon>Aspergillus</taxon>
        <taxon>Aspergillus subgen. Circumdati</taxon>
    </lineage>
</organism>
<dbReference type="GO" id="GO:0010181">
    <property type="term" value="F:FMN binding"/>
    <property type="evidence" value="ECO:0007669"/>
    <property type="project" value="InterPro"/>
</dbReference>
<feature type="domain" description="Flavin reductase like" evidence="6">
    <location>
        <begin position="80"/>
        <end position="185"/>
    </location>
</feature>
<dbReference type="PANTHER" id="PTHR33798:SF5">
    <property type="entry name" value="FLAVIN REDUCTASE LIKE DOMAIN-CONTAINING PROTEIN"/>
    <property type="match status" value="1"/>
</dbReference>